<accession>A0ABR3AMP6</accession>
<evidence type="ECO:0000313" key="3">
    <source>
        <dbReference type="Proteomes" id="UP001448207"/>
    </source>
</evidence>
<dbReference type="EMBL" id="JBCLYO010000034">
    <property type="protein sequence ID" value="KAL0075769.1"/>
    <property type="molecule type" value="Genomic_DNA"/>
</dbReference>
<organism evidence="2 3">
    <name type="scientific">Phycomyces blakesleeanus</name>
    <dbReference type="NCBI Taxonomy" id="4837"/>
    <lineage>
        <taxon>Eukaryota</taxon>
        <taxon>Fungi</taxon>
        <taxon>Fungi incertae sedis</taxon>
        <taxon>Mucoromycota</taxon>
        <taxon>Mucoromycotina</taxon>
        <taxon>Mucoromycetes</taxon>
        <taxon>Mucorales</taxon>
        <taxon>Phycomycetaceae</taxon>
        <taxon>Phycomyces</taxon>
    </lineage>
</organism>
<feature type="transmembrane region" description="Helical" evidence="1">
    <location>
        <begin position="20"/>
        <end position="39"/>
    </location>
</feature>
<evidence type="ECO:0000256" key="1">
    <source>
        <dbReference type="SAM" id="Phobius"/>
    </source>
</evidence>
<reference evidence="2 3" key="1">
    <citation type="submission" date="2024-04" db="EMBL/GenBank/DDBJ databases">
        <title>Symmetric and asymmetric DNA N6-adenine methylation regulates different biological responses in Mucorales.</title>
        <authorList>
            <consortium name="Lawrence Berkeley National Laboratory"/>
            <person name="Lax C."/>
            <person name="Mondo S.J."/>
            <person name="Osorio-Concepcion M."/>
            <person name="Muszewska A."/>
            <person name="Corrochano-Luque M."/>
            <person name="Gutierrez G."/>
            <person name="Riley R."/>
            <person name="Lipzen A."/>
            <person name="Guo J."/>
            <person name="Hundley H."/>
            <person name="Amirebrahimi M."/>
            <person name="Ng V."/>
            <person name="Lorenzo-Gutierrez D."/>
            <person name="Binder U."/>
            <person name="Yang J."/>
            <person name="Song Y."/>
            <person name="Canovas D."/>
            <person name="Navarro E."/>
            <person name="Freitag M."/>
            <person name="Gabaldon T."/>
            <person name="Grigoriev I.V."/>
            <person name="Corrochano L.M."/>
            <person name="Nicolas F.E."/>
            <person name="Garre V."/>
        </authorList>
    </citation>
    <scope>NUCLEOTIDE SEQUENCE [LARGE SCALE GENOMIC DNA]</scope>
    <source>
        <strain evidence="2 3">L51</strain>
    </source>
</reference>
<gene>
    <name evidence="2" type="ORF">J3Q64DRAFT_1773958</name>
</gene>
<keyword evidence="1" id="KW-0812">Transmembrane</keyword>
<proteinExistence type="predicted"/>
<name>A0ABR3AMP6_PHYBL</name>
<feature type="transmembrane region" description="Helical" evidence="1">
    <location>
        <begin position="45"/>
        <end position="64"/>
    </location>
</feature>
<sequence length="79" mass="9558">MVGWLVGLTKKLIRKKNMRYREIVSISLPTILFHFILVGHLPISLIYRLLILIYLCTSCIYHYIQKQRQKEMIRFEIHI</sequence>
<keyword evidence="3" id="KW-1185">Reference proteome</keyword>
<keyword evidence="1" id="KW-1133">Transmembrane helix</keyword>
<comment type="caution">
    <text evidence="2">The sequence shown here is derived from an EMBL/GenBank/DDBJ whole genome shotgun (WGS) entry which is preliminary data.</text>
</comment>
<evidence type="ECO:0000313" key="2">
    <source>
        <dbReference type="EMBL" id="KAL0075769.1"/>
    </source>
</evidence>
<protein>
    <submittedName>
        <fullName evidence="2">Uncharacterized protein</fullName>
    </submittedName>
</protein>
<dbReference type="Proteomes" id="UP001448207">
    <property type="component" value="Unassembled WGS sequence"/>
</dbReference>
<keyword evidence="1" id="KW-0472">Membrane</keyword>